<keyword evidence="3" id="KW-0560">Oxidoreductase</keyword>
<proteinExistence type="predicted"/>
<evidence type="ECO:0000313" key="7">
    <source>
        <dbReference type="Proteomes" id="UP000236754"/>
    </source>
</evidence>
<keyword evidence="7" id="KW-1185">Reference proteome</keyword>
<accession>A0A1H6E364</accession>
<organism evidence="6 7">
    <name type="scientific">Actinacidiphila yanglinensis</name>
    <dbReference type="NCBI Taxonomy" id="310779"/>
    <lineage>
        <taxon>Bacteria</taxon>
        <taxon>Bacillati</taxon>
        <taxon>Actinomycetota</taxon>
        <taxon>Actinomycetes</taxon>
        <taxon>Kitasatosporales</taxon>
        <taxon>Streptomycetaceae</taxon>
        <taxon>Actinacidiphila</taxon>
    </lineage>
</organism>
<dbReference type="PANTHER" id="PTHR42847:SF4">
    <property type="entry name" value="ALKANESULFONATE MONOOXYGENASE-RELATED"/>
    <property type="match status" value="1"/>
</dbReference>
<evidence type="ECO:0000256" key="3">
    <source>
        <dbReference type="ARBA" id="ARBA00023002"/>
    </source>
</evidence>
<protein>
    <submittedName>
        <fullName evidence="6">Probable F420-dependent oxidoreductase, Rv2161c family</fullName>
    </submittedName>
</protein>
<evidence type="ECO:0000256" key="2">
    <source>
        <dbReference type="ARBA" id="ARBA00022643"/>
    </source>
</evidence>
<evidence type="ECO:0000256" key="4">
    <source>
        <dbReference type="ARBA" id="ARBA00023033"/>
    </source>
</evidence>
<dbReference type="InterPro" id="IPR011251">
    <property type="entry name" value="Luciferase-like_dom"/>
</dbReference>
<dbReference type="InterPro" id="IPR036661">
    <property type="entry name" value="Luciferase-like_sf"/>
</dbReference>
<sequence length="305" mass="32897">MRLGLALPTFGTDAGADAVIEVSRTAEDLGYDSLWTGDRILAPRSPSVPYPGKDPVMPRYYENFMDPLVSLTLAAAHTRRVRLGTSTLNALWHPPVMLARALTTLDVVSGGRLDVGLGLGWMPEEYTAVGVPWQGRGARLDETLDILEKYWTRDEFGHTGPLFTVPGTVVGLKPVQRPGPPVLLAAFTPGGIRRLARRAAGWLPVGMPLPHLTAMWTGILQEAEKAGRDPAELRMALRVNPTLTEAATAPEQMPSAGTLDQYIGYARAAAEAGVHELFVDLGQSPATFDQRIDIAGRFIEGVRAG</sequence>
<dbReference type="Proteomes" id="UP000236754">
    <property type="component" value="Unassembled WGS sequence"/>
</dbReference>
<dbReference type="RefSeq" id="WP_103890239.1">
    <property type="nucleotide sequence ID" value="NZ_FNVU01000025.1"/>
</dbReference>
<keyword evidence="2" id="KW-0288">FMN</keyword>
<dbReference type="AlphaFoldDB" id="A0A1H6E364"/>
<dbReference type="GO" id="GO:0008726">
    <property type="term" value="F:alkanesulfonate monooxygenase activity"/>
    <property type="evidence" value="ECO:0007669"/>
    <property type="project" value="TreeGrafter"/>
</dbReference>
<keyword evidence="1" id="KW-0285">Flavoprotein</keyword>
<dbReference type="InterPro" id="IPR050172">
    <property type="entry name" value="SsuD_RutA_monooxygenase"/>
</dbReference>
<gene>
    <name evidence="6" type="ORF">SAMN05216223_12536</name>
</gene>
<reference evidence="6 7" key="1">
    <citation type="submission" date="2016-10" db="EMBL/GenBank/DDBJ databases">
        <authorList>
            <person name="de Groot N.N."/>
        </authorList>
    </citation>
    <scope>NUCLEOTIDE SEQUENCE [LARGE SCALE GENOMIC DNA]</scope>
    <source>
        <strain evidence="6 7">CGMCC 4.2023</strain>
    </source>
</reference>
<feature type="domain" description="Luciferase-like" evidence="5">
    <location>
        <begin position="3"/>
        <end position="259"/>
    </location>
</feature>
<dbReference type="PANTHER" id="PTHR42847">
    <property type="entry name" value="ALKANESULFONATE MONOOXYGENASE"/>
    <property type="match status" value="1"/>
</dbReference>
<dbReference type="InterPro" id="IPR019921">
    <property type="entry name" value="Lucif-like_OxRdtase_Rv2161c"/>
</dbReference>
<dbReference type="NCBIfam" id="TIGR03619">
    <property type="entry name" value="F420_Rv2161c"/>
    <property type="match status" value="1"/>
</dbReference>
<evidence type="ECO:0000256" key="1">
    <source>
        <dbReference type="ARBA" id="ARBA00022630"/>
    </source>
</evidence>
<name>A0A1H6E364_9ACTN</name>
<evidence type="ECO:0000259" key="5">
    <source>
        <dbReference type="Pfam" id="PF00296"/>
    </source>
</evidence>
<dbReference type="Gene3D" id="3.20.20.30">
    <property type="entry name" value="Luciferase-like domain"/>
    <property type="match status" value="1"/>
</dbReference>
<dbReference type="GO" id="GO:0046306">
    <property type="term" value="P:alkanesulfonate catabolic process"/>
    <property type="evidence" value="ECO:0007669"/>
    <property type="project" value="TreeGrafter"/>
</dbReference>
<dbReference type="EMBL" id="FNVU01000025">
    <property type="protein sequence ID" value="SEG92060.1"/>
    <property type="molecule type" value="Genomic_DNA"/>
</dbReference>
<keyword evidence="4" id="KW-0503">Monooxygenase</keyword>
<dbReference type="OrthoDB" id="3206024at2"/>
<evidence type="ECO:0000313" key="6">
    <source>
        <dbReference type="EMBL" id="SEG92060.1"/>
    </source>
</evidence>
<dbReference type="Pfam" id="PF00296">
    <property type="entry name" value="Bac_luciferase"/>
    <property type="match status" value="1"/>
</dbReference>
<dbReference type="SUPFAM" id="SSF51679">
    <property type="entry name" value="Bacterial luciferase-like"/>
    <property type="match status" value="1"/>
</dbReference>